<sequence>MTKIVTQPLGTTLTWSIHASRDVVHASLRGRDCLVVPGYAQALWVLVAARSSHRLGVRSYDNCKMGAPMCKMGVRGRVVVTEVDPICALQALMEGFQVLTMEDVVSEADIFVAATGNRDFIMVQYHMKKMKNNVIVCNIGHFDDEIDIYAWIGEVPERQEDDRQASNGQVGVPGVEQRQRDHCVGRGKEGW</sequence>
<dbReference type="PANTHER" id="PTHR23420:SF0">
    <property type="entry name" value="ADENOSYLHOMOCYSTEINASE"/>
    <property type="match status" value="1"/>
</dbReference>
<comment type="similarity">
    <text evidence="3">Belongs to the adenosylhomocysteinase family.</text>
</comment>
<reference evidence="10 11" key="1">
    <citation type="submission" date="2024-01" db="EMBL/GenBank/DDBJ databases">
        <title>Genome assemblies of Stephania.</title>
        <authorList>
            <person name="Yang L."/>
        </authorList>
    </citation>
    <scope>NUCLEOTIDE SEQUENCE [LARGE SCALE GENOMIC DNA]</scope>
    <source>
        <strain evidence="10">YNDBR</strain>
        <tissue evidence="10">Leaf</tissue>
    </source>
</reference>
<evidence type="ECO:0000256" key="3">
    <source>
        <dbReference type="ARBA" id="ARBA00007122"/>
    </source>
</evidence>
<keyword evidence="11" id="KW-1185">Reference proteome</keyword>
<dbReference type="EMBL" id="JBBNAF010000003">
    <property type="protein sequence ID" value="KAK9159870.1"/>
    <property type="molecule type" value="Genomic_DNA"/>
</dbReference>
<comment type="function">
    <text evidence="1">Adenosylhomocysteine is a competitive inhibitor of S-adenosyl-L-methionine-dependent methyl transferase reactions; therefore adenosylhomocysteinase may play a key role in the control of methylations via regulation of the intracellular concentration of adenosylhomocysteine.</text>
</comment>
<dbReference type="Gene3D" id="3.40.50.720">
    <property type="entry name" value="NAD(P)-binding Rossmann-like Domain"/>
    <property type="match status" value="1"/>
</dbReference>
<evidence type="ECO:0000256" key="2">
    <source>
        <dbReference type="ARBA" id="ARBA00005195"/>
    </source>
</evidence>
<name>A0AAP0KYT0_9MAGN</name>
<dbReference type="EC" id="3.13.2.1" evidence="6"/>
<evidence type="ECO:0000256" key="5">
    <source>
        <dbReference type="ARBA" id="ARBA00033091"/>
    </source>
</evidence>
<gene>
    <name evidence="10" type="ORF">Syun_006211</name>
</gene>
<dbReference type="GO" id="GO:0005829">
    <property type="term" value="C:cytosol"/>
    <property type="evidence" value="ECO:0007669"/>
    <property type="project" value="TreeGrafter"/>
</dbReference>
<accession>A0AAP0KYT0</accession>
<dbReference type="InterPro" id="IPR036291">
    <property type="entry name" value="NAD(P)-bd_dom_sf"/>
</dbReference>
<evidence type="ECO:0000256" key="1">
    <source>
        <dbReference type="ARBA" id="ARBA00002639"/>
    </source>
</evidence>
<dbReference type="GO" id="GO:0033353">
    <property type="term" value="P:S-adenosylmethionine cycle"/>
    <property type="evidence" value="ECO:0007669"/>
    <property type="project" value="TreeGrafter"/>
</dbReference>
<dbReference type="InterPro" id="IPR015878">
    <property type="entry name" value="Ado_hCys_hydrolase_NAD-bd"/>
</dbReference>
<dbReference type="InterPro" id="IPR000043">
    <property type="entry name" value="Adenosylhomocysteinase-like"/>
</dbReference>
<evidence type="ECO:0000256" key="4">
    <source>
        <dbReference type="ARBA" id="ARBA00022091"/>
    </source>
</evidence>
<dbReference type="AlphaFoldDB" id="A0AAP0KYT0"/>
<dbReference type="PANTHER" id="PTHR23420">
    <property type="entry name" value="ADENOSYLHOMOCYSTEINASE"/>
    <property type="match status" value="1"/>
</dbReference>
<comment type="caution">
    <text evidence="10">The sequence shown here is derived from an EMBL/GenBank/DDBJ whole genome shotgun (WGS) entry which is preliminary data.</text>
</comment>
<protein>
    <recommendedName>
        <fullName evidence="4">Adenosylhomocysteinase</fullName>
        <ecNumber evidence="6">3.13.2.1</ecNumber>
    </recommendedName>
    <alternativeName>
        <fullName evidence="5">S-adenosyl-L-homocysteine hydrolase</fullName>
    </alternativeName>
</protein>
<comment type="catalytic activity">
    <reaction evidence="7">
        <text>S-adenosyl-L-homocysteine + H2O = L-homocysteine + adenosine</text>
        <dbReference type="Rhea" id="RHEA:21708"/>
        <dbReference type="ChEBI" id="CHEBI:15377"/>
        <dbReference type="ChEBI" id="CHEBI:16335"/>
        <dbReference type="ChEBI" id="CHEBI:57856"/>
        <dbReference type="ChEBI" id="CHEBI:58199"/>
        <dbReference type="EC" id="3.13.2.1"/>
    </reaction>
</comment>
<proteinExistence type="inferred from homology"/>
<dbReference type="SMART" id="SM00997">
    <property type="entry name" value="AdoHcyase_NAD"/>
    <property type="match status" value="1"/>
</dbReference>
<dbReference type="SUPFAM" id="SSF51735">
    <property type="entry name" value="NAD(P)-binding Rossmann-fold domains"/>
    <property type="match status" value="1"/>
</dbReference>
<dbReference type="Proteomes" id="UP001420932">
    <property type="component" value="Unassembled WGS sequence"/>
</dbReference>
<dbReference type="GO" id="GO:0004013">
    <property type="term" value="F:adenosylhomocysteinase activity"/>
    <property type="evidence" value="ECO:0007669"/>
    <property type="project" value="UniProtKB-EC"/>
</dbReference>
<organism evidence="10 11">
    <name type="scientific">Stephania yunnanensis</name>
    <dbReference type="NCBI Taxonomy" id="152371"/>
    <lineage>
        <taxon>Eukaryota</taxon>
        <taxon>Viridiplantae</taxon>
        <taxon>Streptophyta</taxon>
        <taxon>Embryophyta</taxon>
        <taxon>Tracheophyta</taxon>
        <taxon>Spermatophyta</taxon>
        <taxon>Magnoliopsida</taxon>
        <taxon>Ranunculales</taxon>
        <taxon>Menispermaceae</taxon>
        <taxon>Menispermoideae</taxon>
        <taxon>Cissampelideae</taxon>
        <taxon>Stephania</taxon>
    </lineage>
</organism>
<comment type="pathway">
    <text evidence="2">Amino-acid biosynthesis; L-homocysteine biosynthesis; L-homocysteine from S-adenosyl-L-homocysteine: step 1/1.</text>
</comment>
<feature type="region of interest" description="Disordered" evidence="8">
    <location>
        <begin position="160"/>
        <end position="191"/>
    </location>
</feature>
<evidence type="ECO:0000259" key="9">
    <source>
        <dbReference type="SMART" id="SM00997"/>
    </source>
</evidence>
<dbReference type="Pfam" id="PF00670">
    <property type="entry name" value="AdoHcyase_NAD"/>
    <property type="match status" value="1"/>
</dbReference>
<evidence type="ECO:0000256" key="8">
    <source>
        <dbReference type="SAM" id="MobiDB-lite"/>
    </source>
</evidence>
<evidence type="ECO:0000256" key="6">
    <source>
        <dbReference type="ARBA" id="ARBA00034527"/>
    </source>
</evidence>
<evidence type="ECO:0000313" key="10">
    <source>
        <dbReference type="EMBL" id="KAK9159870.1"/>
    </source>
</evidence>
<feature type="compositionally biased region" description="Basic and acidic residues" evidence="8">
    <location>
        <begin position="177"/>
        <end position="191"/>
    </location>
</feature>
<feature type="domain" description="S-adenosyl-L-homocysteine hydrolase NAD binding" evidence="9">
    <location>
        <begin position="35"/>
        <end position="170"/>
    </location>
</feature>
<evidence type="ECO:0000256" key="7">
    <source>
        <dbReference type="ARBA" id="ARBA00048858"/>
    </source>
</evidence>
<evidence type="ECO:0000313" key="11">
    <source>
        <dbReference type="Proteomes" id="UP001420932"/>
    </source>
</evidence>